<proteinExistence type="predicted"/>
<keyword evidence="2" id="KW-1185">Reference proteome</keyword>
<evidence type="ECO:0000313" key="2">
    <source>
        <dbReference type="Proteomes" id="UP001470230"/>
    </source>
</evidence>
<dbReference type="Gene3D" id="2.60.120.260">
    <property type="entry name" value="Galactose-binding domain-like"/>
    <property type="match status" value="1"/>
</dbReference>
<evidence type="ECO:0000313" key="1">
    <source>
        <dbReference type="EMBL" id="KAK8864007.1"/>
    </source>
</evidence>
<gene>
    <name evidence="1" type="ORF">M9Y10_011701</name>
</gene>
<organism evidence="1 2">
    <name type="scientific">Tritrichomonas musculus</name>
    <dbReference type="NCBI Taxonomy" id="1915356"/>
    <lineage>
        <taxon>Eukaryota</taxon>
        <taxon>Metamonada</taxon>
        <taxon>Parabasalia</taxon>
        <taxon>Tritrichomonadida</taxon>
        <taxon>Tritrichomonadidae</taxon>
        <taxon>Tritrichomonas</taxon>
    </lineage>
</organism>
<dbReference type="EMBL" id="JAPFFF010000017">
    <property type="protein sequence ID" value="KAK8864007.1"/>
    <property type="molecule type" value="Genomic_DNA"/>
</dbReference>
<comment type="caution">
    <text evidence="1">The sequence shown here is derived from an EMBL/GenBank/DDBJ whole genome shotgun (WGS) entry which is preliminary data.</text>
</comment>
<dbReference type="Proteomes" id="UP001470230">
    <property type="component" value="Unassembled WGS sequence"/>
</dbReference>
<dbReference type="InterPro" id="IPR008979">
    <property type="entry name" value="Galactose-bd-like_sf"/>
</dbReference>
<sequence>MNTENINFQPTLKDLIPLDLNLYEPKFIFEVDDKKYEVSRIIADIISPVVRNYHFTDKSSCNIDYFQKFLNFFTSSEGLCDDSTSYKYYLAYSLQIGNNVKYLEIIDYIKEKLTTENVVDLLLDLLKADLYNESLHPIIDYISTNFNSIEKEKLVQLQPEVLSEIIANDNFPIKNDELLDYLLDLYQENQDYSLLFSCIDFCKLKKHKLTEFAKKVNFNDLDQNTWINIWTNISEYLENTASKNCLLIQFNENADFCGIIHYLKYTKKIGISITSTPPFSEYYSEVNNIIDFEDADKFYLMDENSSGIICFDFGIYSVNLSHYSLMAIGDLKSWTIEVSNDNNIWELVDENVNSTVFNSSDFIIANFQIVSKISTFSRYVRFHQNDSKLAAINKIEFYGFLE</sequence>
<dbReference type="SUPFAM" id="SSF49785">
    <property type="entry name" value="Galactose-binding domain-like"/>
    <property type="match status" value="1"/>
</dbReference>
<protein>
    <recommendedName>
        <fullName evidence="3">F5/8 type C domain-containing protein</fullName>
    </recommendedName>
</protein>
<evidence type="ECO:0008006" key="3">
    <source>
        <dbReference type="Google" id="ProtNLM"/>
    </source>
</evidence>
<accession>A0ABR2IK54</accession>
<reference evidence="1 2" key="1">
    <citation type="submission" date="2024-04" db="EMBL/GenBank/DDBJ databases">
        <title>Tritrichomonas musculus Genome.</title>
        <authorList>
            <person name="Alves-Ferreira E."/>
            <person name="Grigg M."/>
            <person name="Lorenzi H."/>
            <person name="Galac M."/>
        </authorList>
    </citation>
    <scope>NUCLEOTIDE SEQUENCE [LARGE SCALE GENOMIC DNA]</scope>
    <source>
        <strain evidence="1 2">EAF2021</strain>
    </source>
</reference>
<name>A0ABR2IK54_9EUKA</name>